<feature type="compositionally biased region" description="Low complexity" evidence="1">
    <location>
        <begin position="118"/>
        <end position="136"/>
    </location>
</feature>
<feature type="compositionally biased region" description="Polar residues" evidence="1">
    <location>
        <begin position="1"/>
        <end position="24"/>
    </location>
</feature>
<dbReference type="Proteomes" id="UP000823775">
    <property type="component" value="Unassembled WGS sequence"/>
</dbReference>
<feature type="region of interest" description="Disordered" evidence="1">
    <location>
        <begin position="1"/>
        <end position="28"/>
    </location>
</feature>
<feature type="compositionally biased region" description="Polar residues" evidence="1">
    <location>
        <begin position="46"/>
        <end position="56"/>
    </location>
</feature>
<proteinExistence type="predicted"/>
<name>A0ABS8SL37_DATST</name>
<protein>
    <submittedName>
        <fullName evidence="2">Uncharacterized protein</fullName>
    </submittedName>
</protein>
<feature type="non-terminal residue" evidence="2">
    <location>
        <position position="1"/>
    </location>
</feature>
<evidence type="ECO:0000313" key="2">
    <source>
        <dbReference type="EMBL" id="MCD7459475.1"/>
    </source>
</evidence>
<organism evidence="2 3">
    <name type="scientific">Datura stramonium</name>
    <name type="common">Jimsonweed</name>
    <name type="synonym">Common thornapple</name>
    <dbReference type="NCBI Taxonomy" id="4076"/>
    <lineage>
        <taxon>Eukaryota</taxon>
        <taxon>Viridiplantae</taxon>
        <taxon>Streptophyta</taxon>
        <taxon>Embryophyta</taxon>
        <taxon>Tracheophyta</taxon>
        <taxon>Spermatophyta</taxon>
        <taxon>Magnoliopsida</taxon>
        <taxon>eudicotyledons</taxon>
        <taxon>Gunneridae</taxon>
        <taxon>Pentapetalae</taxon>
        <taxon>asterids</taxon>
        <taxon>lamiids</taxon>
        <taxon>Solanales</taxon>
        <taxon>Solanaceae</taxon>
        <taxon>Solanoideae</taxon>
        <taxon>Datureae</taxon>
        <taxon>Datura</taxon>
    </lineage>
</organism>
<evidence type="ECO:0000256" key="1">
    <source>
        <dbReference type="SAM" id="MobiDB-lite"/>
    </source>
</evidence>
<comment type="caution">
    <text evidence="2">The sequence shown here is derived from an EMBL/GenBank/DDBJ whole genome shotgun (WGS) entry which is preliminary data.</text>
</comment>
<reference evidence="2 3" key="1">
    <citation type="journal article" date="2021" name="BMC Genomics">
        <title>Datura genome reveals duplications of psychoactive alkaloid biosynthetic genes and high mutation rate following tissue culture.</title>
        <authorList>
            <person name="Rajewski A."/>
            <person name="Carter-House D."/>
            <person name="Stajich J."/>
            <person name="Litt A."/>
        </authorList>
    </citation>
    <scope>NUCLEOTIDE SEQUENCE [LARGE SCALE GENOMIC DNA]</scope>
    <source>
        <strain evidence="2">AR-01</strain>
    </source>
</reference>
<dbReference type="EMBL" id="JACEIK010000586">
    <property type="protein sequence ID" value="MCD7459475.1"/>
    <property type="molecule type" value="Genomic_DNA"/>
</dbReference>
<gene>
    <name evidence="2" type="ORF">HAX54_040983</name>
</gene>
<sequence>DKSPSSDTTYSGEVTPTTANMNESKSGEYVAAHSPAHTIVQHHDYQTNAHVESISDNGDDSHMENSSNCGNNSDDEGDNPVEYHSQEAIESPEATELVSVSNPNGIPLEVGLSGWFNSTNESSEQPSSSTTEAMKT</sequence>
<keyword evidence="3" id="KW-1185">Reference proteome</keyword>
<feature type="region of interest" description="Disordered" evidence="1">
    <location>
        <begin position="42"/>
        <end position="81"/>
    </location>
</feature>
<accession>A0ABS8SL37</accession>
<evidence type="ECO:0000313" key="3">
    <source>
        <dbReference type="Proteomes" id="UP000823775"/>
    </source>
</evidence>
<feature type="region of interest" description="Disordered" evidence="1">
    <location>
        <begin position="110"/>
        <end position="136"/>
    </location>
</feature>